<comment type="pathway">
    <text evidence="12">One-carbon metabolism; tetrahydrofolate interconversion.</text>
</comment>
<dbReference type="PROSITE" id="PS00096">
    <property type="entry name" value="SHMT"/>
    <property type="match status" value="1"/>
</dbReference>
<gene>
    <name evidence="12 15" type="primary">glyA</name>
    <name evidence="15" type="ORF">CILFYP12_02390</name>
</gene>
<evidence type="ECO:0000313" key="15">
    <source>
        <dbReference type="EMBL" id="VYT29166.1"/>
    </source>
</evidence>
<dbReference type="EMBL" id="CACRTE010000030">
    <property type="protein sequence ID" value="VYT29166.1"/>
    <property type="molecule type" value="Genomic_DNA"/>
</dbReference>
<evidence type="ECO:0000256" key="2">
    <source>
        <dbReference type="ARBA" id="ARBA00001933"/>
    </source>
</evidence>
<evidence type="ECO:0000256" key="9">
    <source>
        <dbReference type="ARBA" id="ARBA00022679"/>
    </source>
</evidence>
<comment type="function">
    <text evidence="11">Catalyzes the reversible interconversion of serine and glycine with tetrahydrofolate (THF) serving as the one-carbon carrier. This reaction serves as the major source of one-carbon groups required for the biosynthesis of purines, thymidylate, methionine, and other important biomolecules. Also exhibits THF-independent aldolase activity toward beta-hydroxyamino acids, producing glycine and aldehydes, via a retro-aldol mechanism. Thus, is able to catalyze the cleavage of L-allo-threonine.</text>
</comment>
<dbReference type="RefSeq" id="WP_002606904.1">
    <property type="nucleotide sequence ID" value="NZ_CABHIW010000005.1"/>
</dbReference>
<evidence type="ECO:0000256" key="11">
    <source>
        <dbReference type="ARBA" id="ARBA00054606"/>
    </source>
</evidence>
<dbReference type="Gene3D" id="3.40.640.10">
    <property type="entry name" value="Type I PLP-dependent aspartate aminotransferase-like (Major domain)"/>
    <property type="match status" value="1"/>
</dbReference>
<dbReference type="GO" id="GO:0032259">
    <property type="term" value="P:methylation"/>
    <property type="evidence" value="ECO:0007669"/>
    <property type="project" value="UniProtKB-KW"/>
</dbReference>
<feature type="site" description="Plays an important role in substrate specificity" evidence="12">
    <location>
        <position position="220"/>
    </location>
</feature>
<comment type="subunit">
    <text evidence="5 12">Homodimer.</text>
</comment>
<dbReference type="GO" id="GO:0008168">
    <property type="term" value="F:methyltransferase activity"/>
    <property type="evidence" value="ECO:0007669"/>
    <property type="project" value="UniProtKB-KW"/>
</dbReference>
<dbReference type="Gene3D" id="3.90.1150.10">
    <property type="entry name" value="Aspartate Aminotransferase, domain 1"/>
    <property type="match status" value="1"/>
</dbReference>
<keyword evidence="15" id="KW-0489">Methyltransferase</keyword>
<keyword evidence="8 12" id="KW-0028">Amino-acid biosynthesis</keyword>
<dbReference type="UniPathway" id="UPA00193"/>
<keyword evidence="7 12" id="KW-0554">One-carbon metabolism</keyword>
<feature type="binding site" evidence="12">
    <location>
        <position position="112"/>
    </location>
    <ligand>
        <name>(6S)-5,6,7,8-tetrahydrofolate</name>
        <dbReference type="ChEBI" id="CHEBI:57453"/>
    </ligand>
</feature>
<keyword evidence="9 12" id="KW-0808">Transferase</keyword>
<comment type="pathway">
    <text evidence="12">Amino-acid biosynthesis; glycine biosynthesis; glycine from L-serine: step 1/1.</text>
</comment>
<dbReference type="InterPro" id="IPR015421">
    <property type="entry name" value="PyrdxlP-dep_Trfase_major"/>
</dbReference>
<evidence type="ECO:0000256" key="8">
    <source>
        <dbReference type="ARBA" id="ARBA00022605"/>
    </source>
</evidence>
<feature type="domain" description="Serine hydroxymethyltransferase-like" evidence="14">
    <location>
        <begin position="2"/>
        <end position="376"/>
    </location>
</feature>
<keyword evidence="10 12" id="KW-0663">Pyridoxal phosphate</keyword>
<protein>
    <recommendedName>
        <fullName evidence="12">Serine hydroxymethyltransferase</fullName>
        <shortName evidence="12">SHMT</shortName>
        <shortName evidence="12">Serine methylase</shortName>
        <ecNumber evidence="12">2.1.2.1</ecNumber>
    </recommendedName>
</protein>
<accession>A0A6N2VQ16</accession>
<comment type="caution">
    <text evidence="12">Lacks conserved residue(s) required for the propagation of feature annotation.</text>
</comment>
<evidence type="ECO:0000256" key="13">
    <source>
        <dbReference type="PIRSR" id="PIRSR000412-50"/>
    </source>
</evidence>
<dbReference type="HAMAP" id="MF_00051">
    <property type="entry name" value="SHMT"/>
    <property type="match status" value="1"/>
</dbReference>
<evidence type="ECO:0000256" key="1">
    <source>
        <dbReference type="ARBA" id="ARBA00001528"/>
    </source>
</evidence>
<dbReference type="FunFam" id="3.90.1150.10:FF:000003">
    <property type="entry name" value="Serine hydroxymethyltransferase"/>
    <property type="match status" value="1"/>
</dbReference>
<dbReference type="AlphaFoldDB" id="A0A6N2VQ16"/>
<dbReference type="GO" id="GO:0004372">
    <property type="term" value="F:glycine hydroxymethyltransferase activity"/>
    <property type="evidence" value="ECO:0007669"/>
    <property type="project" value="UniProtKB-UniRule"/>
</dbReference>
<comment type="subcellular location">
    <subcellularLocation>
        <location evidence="3 12">Cytoplasm</location>
    </subcellularLocation>
</comment>
<name>A0A6N2VQ16_CLOIN</name>
<reference evidence="15" key="1">
    <citation type="submission" date="2019-11" db="EMBL/GenBank/DDBJ databases">
        <authorList>
            <person name="Feng L."/>
        </authorList>
    </citation>
    <scope>NUCLEOTIDE SEQUENCE</scope>
    <source>
        <strain evidence="15">CinnocuumLFYP12</strain>
    </source>
</reference>
<dbReference type="EC" id="2.1.2.1" evidence="12"/>
<evidence type="ECO:0000256" key="7">
    <source>
        <dbReference type="ARBA" id="ARBA00022563"/>
    </source>
</evidence>
<dbReference type="InterPro" id="IPR039429">
    <property type="entry name" value="SHMT-like_dom"/>
</dbReference>
<evidence type="ECO:0000256" key="4">
    <source>
        <dbReference type="ARBA" id="ARBA00006376"/>
    </source>
</evidence>
<comment type="cofactor">
    <cofactor evidence="2 12 13">
        <name>pyridoxal 5'-phosphate</name>
        <dbReference type="ChEBI" id="CHEBI:597326"/>
    </cofactor>
</comment>
<dbReference type="PIRSF" id="PIRSF000412">
    <property type="entry name" value="SHMT"/>
    <property type="match status" value="1"/>
</dbReference>
<comment type="similarity">
    <text evidence="4 12">Belongs to the SHMT family.</text>
</comment>
<comment type="catalytic activity">
    <reaction evidence="1 12">
        <text>(6R)-5,10-methylene-5,6,7,8-tetrahydrofolate + glycine + H2O = (6S)-5,6,7,8-tetrahydrofolate + L-serine</text>
        <dbReference type="Rhea" id="RHEA:15481"/>
        <dbReference type="ChEBI" id="CHEBI:15377"/>
        <dbReference type="ChEBI" id="CHEBI:15636"/>
        <dbReference type="ChEBI" id="CHEBI:33384"/>
        <dbReference type="ChEBI" id="CHEBI:57305"/>
        <dbReference type="ChEBI" id="CHEBI:57453"/>
        <dbReference type="EC" id="2.1.2.1"/>
    </reaction>
</comment>
<proteinExistence type="inferred from homology"/>
<dbReference type="NCBIfam" id="NF000586">
    <property type="entry name" value="PRK00011.1"/>
    <property type="match status" value="1"/>
</dbReference>
<keyword evidence="6 12" id="KW-0963">Cytoplasm</keyword>
<dbReference type="GO" id="GO:0030170">
    <property type="term" value="F:pyridoxal phosphate binding"/>
    <property type="evidence" value="ECO:0007669"/>
    <property type="project" value="UniProtKB-UniRule"/>
</dbReference>
<feature type="binding site" evidence="12">
    <location>
        <begin position="116"/>
        <end position="118"/>
    </location>
    <ligand>
        <name>(6S)-5,6,7,8-tetrahydrofolate</name>
        <dbReference type="ChEBI" id="CHEBI:57453"/>
    </ligand>
</feature>
<dbReference type="GO" id="GO:0019264">
    <property type="term" value="P:glycine biosynthetic process from serine"/>
    <property type="evidence" value="ECO:0007669"/>
    <property type="project" value="UniProtKB-UniRule"/>
</dbReference>
<dbReference type="GO" id="GO:0035999">
    <property type="term" value="P:tetrahydrofolate interconversion"/>
    <property type="evidence" value="ECO:0007669"/>
    <property type="project" value="UniProtKB-UniRule"/>
</dbReference>
<evidence type="ECO:0000256" key="12">
    <source>
        <dbReference type="HAMAP-Rule" id="MF_00051"/>
    </source>
</evidence>
<dbReference type="CDD" id="cd00378">
    <property type="entry name" value="SHMT"/>
    <property type="match status" value="1"/>
</dbReference>
<evidence type="ECO:0000256" key="10">
    <source>
        <dbReference type="ARBA" id="ARBA00022898"/>
    </source>
</evidence>
<evidence type="ECO:0000256" key="6">
    <source>
        <dbReference type="ARBA" id="ARBA00022490"/>
    </source>
</evidence>
<dbReference type="InterPro" id="IPR015424">
    <property type="entry name" value="PyrdxlP-dep_Trfase"/>
</dbReference>
<dbReference type="PANTHER" id="PTHR11680:SF35">
    <property type="entry name" value="SERINE HYDROXYMETHYLTRANSFERASE 1"/>
    <property type="match status" value="1"/>
</dbReference>
<dbReference type="SUPFAM" id="SSF53383">
    <property type="entry name" value="PLP-dependent transferases"/>
    <property type="match status" value="1"/>
</dbReference>
<dbReference type="GO" id="GO:0005829">
    <property type="term" value="C:cytosol"/>
    <property type="evidence" value="ECO:0007669"/>
    <property type="project" value="TreeGrafter"/>
</dbReference>
<evidence type="ECO:0000259" key="14">
    <source>
        <dbReference type="Pfam" id="PF00464"/>
    </source>
</evidence>
<evidence type="ECO:0000256" key="5">
    <source>
        <dbReference type="ARBA" id="ARBA00011738"/>
    </source>
</evidence>
<dbReference type="UniPathway" id="UPA00288">
    <property type="reaction ID" value="UER01023"/>
</dbReference>
<dbReference type="FunFam" id="3.40.640.10:FF:000001">
    <property type="entry name" value="Serine hydroxymethyltransferase"/>
    <property type="match status" value="1"/>
</dbReference>
<dbReference type="PANTHER" id="PTHR11680">
    <property type="entry name" value="SERINE HYDROXYMETHYLTRANSFERASE"/>
    <property type="match status" value="1"/>
</dbReference>
<dbReference type="InterPro" id="IPR001085">
    <property type="entry name" value="Ser_HO-MeTrfase"/>
</dbReference>
<evidence type="ECO:0000256" key="3">
    <source>
        <dbReference type="ARBA" id="ARBA00004496"/>
    </source>
</evidence>
<organism evidence="15">
    <name type="scientific">Clostridium innocuum</name>
    <dbReference type="NCBI Taxonomy" id="1522"/>
    <lineage>
        <taxon>Bacteria</taxon>
        <taxon>Bacillati</taxon>
        <taxon>Bacillota</taxon>
        <taxon>Clostridia</taxon>
        <taxon>Eubacteriales</taxon>
        <taxon>Clostridiaceae</taxon>
        <taxon>Clostridium</taxon>
    </lineage>
</organism>
<dbReference type="InterPro" id="IPR019798">
    <property type="entry name" value="Ser_HO-MeTrfase_PLP_BS"/>
</dbReference>
<dbReference type="InterPro" id="IPR049943">
    <property type="entry name" value="Ser_HO-MeTrfase-like"/>
</dbReference>
<sequence length="409" mass="45184">MNDKKIQEAIEREAERQLYNIELIASENYVSRDVLEAAGSILTNKYAEGYPSKRYYGGCVHVDEIEEIARERAKQLFNAEHANVQPHSGSQANMGVYLSVLQPGDTVLGMNLTAGGHLTHGHPLNFSGTLYRFVDYGVTKDSETIDYEEVRRVALKEQPKLIVAGASAYPRVIDFEKFREIADEVGAYFMVDMAHIAGLVAAGEHPSPVPYADFVTTTTHKTLRGPRGGLILCKKEHAALLDKKVFPGMQGGPLMHIIAAKAVCLQEAMQPEFKAYAKQVIANCAVLSNTLKEEGFRIVSGGTDNHLILVDVKSSLDMSGKLAEKLLDEAGITCNKNTIPFETEKPFVTSGIRLGTAAMTTRGFKENEFRQVALWISRVLKNAEDEKVRDEVRNEVRALTVQFPLPNEG</sequence>
<feature type="modified residue" description="N6-(pyridoxal phosphate)lysine" evidence="12 13">
    <location>
        <position position="221"/>
    </location>
</feature>
<dbReference type="InterPro" id="IPR015422">
    <property type="entry name" value="PyrdxlP-dep_Trfase_small"/>
</dbReference>
<dbReference type="Pfam" id="PF00464">
    <property type="entry name" value="SHMT"/>
    <property type="match status" value="1"/>
</dbReference>